<comment type="caution">
    <text evidence="1">The sequence shown here is derived from an EMBL/GenBank/DDBJ whole genome shotgun (WGS) entry which is preliminary data.</text>
</comment>
<sequence length="248" mass="29471">MKLLAVKTYPLECLSRCVDNRGMFLRSTTRKKDGKDHRYWSVVENRRVSGNRTVQRHVLYLGEINDSQQAAWISAIEVFDEGDRTTKQVALFPEHRQAPELDCDAIRIRMSEMRLCRPRQWGACWLSCSLWDRLHLDEFWNSRLEPSRKGTSWLHVLKTLVSYQLIDPGSEWRLHRQWYDRSAMGDLLGCDARLSQDDTLYRCLDKILPYKQEMFGFLQQRWRDLFHAEFDVLLYDLTSTYFEIDPPA</sequence>
<gene>
    <name evidence="1" type="ORF">B1A_15179</name>
</gene>
<proteinExistence type="predicted"/>
<organism evidence="1">
    <name type="scientific">mine drainage metagenome</name>
    <dbReference type="NCBI Taxonomy" id="410659"/>
    <lineage>
        <taxon>unclassified sequences</taxon>
        <taxon>metagenomes</taxon>
        <taxon>ecological metagenomes</taxon>
    </lineage>
</organism>
<dbReference type="AlphaFoldDB" id="T0ZHQ6"/>
<evidence type="ECO:0000313" key="1">
    <source>
        <dbReference type="EMBL" id="EQD44218.1"/>
    </source>
</evidence>
<feature type="non-terminal residue" evidence="1">
    <location>
        <position position="248"/>
    </location>
</feature>
<protein>
    <submittedName>
        <fullName evidence="1">Transposase IS4 family protein</fullName>
    </submittedName>
</protein>
<reference evidence="1" key="2">
    <citation type="journal article" date="2014" name="ISME J.">
        <title>Microbial stratification in low pH oxic and suboxic macroscopic growths along an acid mine drainage.</title>
        <authorList>
            <person name="Mendez-Garcia C."/>
            <person name="Mesa V."/>
            <person name="Sprenger R.R."/>
            <person name="Richter M."/>
            <person name="Diez M.S."/>
            <person name="Solano J."/>
            <person name="Bargiela R."/>
            <person name="Golyshina O.V."/>
            <person name="Manteca A."/>
            <person name="Ramos J.L."/>
            <person name="Gallego J.R."/>
            <person name="Llorente I."/>
            <person name="Martins Dos Santos V.A."/>
            <person name="Jensen O.N."/>
            <person name="Pelaez A.I."/>
            <person name="Sanchez J."/>
            <person name="Ferrer M."/>
        </authorList>
    </citation>
    <scope>NUCLEOTIDE SEQUENCE</scope>
</reference>
<dbReference type="EMBL" id="AUZX01011138">
    <property type="protein sequence ID" value="EQD44218.1"/>
    <property type="molecule type" value="Genomic_DNA"/>
</dbReference>
<accession>T0ZHQ6</accession>
<name>T0ZHQ6_9ZZZZ</name>
<reference evidence="1" key="1">
    <citation type="submission" date="2013-08" db="EMBL/GenBank/DDBJ databases">
        <authorList>
            <person name="Mendez C."/>
            <person name="Richter M."/>
            <person name="Ferrer M."/>
            <person name="Sanchez J."/>
        </authorList>
    </citation>
    <scope>NUCLEOTIDE SEQUENCE</scope>
</reference>